<protein>
    <recommendedName>
        <fullName evidence="1">SnoaL-like domain-containing protein</fullName>
    </recommendedName>
</protein>
<feature type="domain" description="SnoaL-like" evidence="1">
    <location>
        <begin position="7"/>
        <end position="130"/>
    </location>
</feature>
<keyword evidence="3" id="KW-1185">Reference proteome</keyword>
<dbReference type="AlphaFoldDB" id="A0A5N6E4D4"/>
<dbReference type="Proteomes" id="UP000326532">
    <property type="component" value="Unassembled WGS sequence"/>
</dbReference>
<name>A0A5N6E4D4_ASPPA</name>
<dbReference type="EMBL" id="ML734937">
    <property type="protein sequence ID" value="KAB8212107.1"/>
    <property type="molecule type" value="Genomic_DNA"/>
</dbReference>
<dbReference type="SUPFAM" id="SSF54427">
    <property type="entry name" value="NTF2-like"/>
    <property type="match status" value="1"/>
</dbReference>
<evidence type="ECO:0000259" key="1">
    <source>
        <dbReference type="Pfam" id="PF13577"/>
    </source>
</evidence>
<sequence length="201" mass="22904">MTPPTERILTEAQIKSLLVRERYYRDTCQWKELRDCYHPDTSKTHIEITWFQGDIDGFVAGSESMATGGTSAVHTICPVEIRLHGKKALSESTGSISIRFQHAGEWFDCVSYTRFISRLELIGDEWKLLSLEAIYDRDFITPVIPQRTADFNFPDDSRESYKCISWVLAQKGFVVKQDLPGVDDSALSAQLMEASLTWLSK</sequence>
<evidence type="ECO:0000313" key="2">
    <source>
        <dbReference type="EMBL" id="KAB8212107.1"/>
    </source>
</evidence>
<dbReference type="Pfam" id="PF13577">
    <property type="entry name" value="SnoaL_4"/>
    <property type="match status" value="1"/>
</dbReference>
<gene>
    <name evidence="2" type="ORF">BDV34DRAFT_219321</name>
</gene>
<reference evidence="2 3" key="1">
    <citation type="submission" date="2019-04" db="EMBL/GenBank/DDBJ databases">
        <title>Fungal friends and foes A comparative genomics study of 23 Aspergillus species from section Flavi.</title>
        <authorList>
            <consortium name="DOE Joint Genome Institute"/>
            <person name="Kjaerbolling I."/>
            <person name="Vesth T.C."/>
            <person name="Frisvad J.C."/>
            <person name="Nybo J.L."/>
            <person name="Theobald S."/>
            <person name="Kildgaard S."/>
            <person name="Petersen T.I."/>
            <person name="Kuo A."/>
            <person name="Sato A."/>
            <person name="Lyhne E.K."/>
            <person name="Kogle M.E."/>
            <person name="Wiebenga A."/>
            <person name="Kun R.S."/>
            <person name="Lubbers R.J."/>
            <person name="Makela M.R."/>
            <person name="Barry K."/>
            <person name="Chovatia M."/>
            <person name="Clum A."/>
            <person name="Daum C."/>
            <person name="Haridas S."/>
            <person name="He G."/>
            <person name="LaButti K."/>
            <person name="Lipzen A."/>
            <person name="Mondo S."/>
            <person name="Pangilinan J."/>
            <person name="Riley R."/>
            <person name="Salamov A."/>
            <person name="Simmons B.A."/>
            <person name="Magnuson J.K."/>
            <person name="Henrissat B."/>
            <person name="Mortensen U.H."/>
            <person name="Larsen T.O."/>
            <person name="De vries R.P."/>
            <person name="Grigoriev I.V."/>
            <person name="Machida M."/>
            <person name="Baker S.E."/>
            <person name="Andersen M.R."/>
        </authorList>
    </citation>
    <scope>NUCLEOTIDE SEQUENCE [LARGE SCALE GENOMIC DNA]</scope>
    <source>
        <strain evidence="2 3">CBS 117618</strain>
    </source>
</reference>
<dbReference type="VEuPathDB" id="FungiDB:BDV34DRAFT_219321"/>
<accession>A0A5N6E4D4</accession>
<dbReference type="InterPro" id="IPR037401">
    <property type="entry name" value="SnoaL-like"/>
</dbReference>
<proteinExistence type="predicted"/>
<dbReference type="Gene3D" id="3.10.450.50">
    <property type="match status" value="1"/>
</dbReference>
<organism evidence="2 3">
    <name type="scientific">Aspergillus parasiticus</name>
    <dbReference type="NCBI Taxonomy" id="5067"/>
    <lineage>
        <taxon>Eukaryota</taxon>
        <taxon>Fungi</taxon>
        <taxon>Dikarya</taxon>
        <taxon>Ascomycota</taxon>
        <taxon>Pezizomycotina</taxon>
        <taxon>Eurotiomycetes</taxon>
        <taxon>Eurotiomycetidae</taxon>
        <taxon>Eurotiales</taxon>
        <taxon>Aspergillaceae</taxon>
        <taxon>Aspergillus</taxon>
        <taxon>Aspergillus subgen. Circumdati</taxon>
    </lineage>
</organism>
<dbReference type="InterPro" id="IPR032710">
    <property type="entry name" value="NTF2-like_dom_sf"/>
</dbReference>
<evidence type="ECO:0000313" key="3">
    <source>
        <dbReference type="Proteomes" id="UP000326532"/>
    </source>
</evidence>
<dbReference type="OMA" id="HTICPVE"/>